<dbReference type="InterPro" id="IPR023753">
    <property type="entry name" value="FAD/NAD-binding_dom"/>
</dbReference>
<dbReference type="SUPFAM" id="SSF46548">
    <property type="entry name" value="alpha-helical ferredoxin"/>
    <property type="match status" value="1"/>
</dbReference>
<dbReference type="STRING" id="1120955.SAMN03080610_02939"/>
<comment type="catalytic activity">
    <reaction evidence="7">
        <text>5,6-dihydrothymine + NAD(+) = thymine + NADH + H(+)</text>
        <dbReference type="Rhea" id="RHEA:28791"/>
        <dbReference type="ChEBI" id="CHEBI:15378"/>
        <dbReference type="ChEBI" id="CHEBI:17821"/>
        <dbReference type="ChEBI" id="CHEBI:27468"/>
        <dbReference type="ChEBI" id="CHEBI:57540"/>
        <dbReference type="ChEBI" id="CHEBI:57945"/>
        <dbReference type="EC" id="1.3.1.1"/>
    </reaction>
</comment>
<dbReference type="PANTHER" id="PTHR43073">
    <property type="entry name" value="DIHYDROPYRIMIDINE DEHYDROGENASE [NADP(+)]"/>
    <property type="match status" value="1"/>
</dbReference>
<protein>
    <recommendedName>
        <fullName evidence="11">dihydrouracil dehydrogenase (NAD(+))</fullName>
        <ecNumber evidence="11">1.3.1.1</ecNumber>
    </recommendedName>
    <alternativeName>
        <fullName evidence="6">Dihydrothymine dehydrogenase</fullName>
    </alternativeName>
    <alternativeName>
        <fullName evidence="5">Dihydrouracil dehydrogenase</fullName>
    </alternativeName>
</protein>
<dbReference type="InterPro" id="IPR009051">
    <property type="entry name" value="Helical_ferredxn"/>
</dbReference>
<dbReference type="GO" id="GO:0051536">
    <property type="term" value="F:iron-sulfur cluster binding"/>
    <property type="evidence" value="ECO:0007669"/>
    <property type="project" value="InterPro"/>
</dbReference>
<dbReference type="InterPro" id="IPR036188">
    <property type="entry name" value="FAD/NAD-bd_sf"/>
</dbReference>
<keyword evidence="14" id="KW-1185">Reference proteome</keyword>
<comment type="function">
    <text evidence="9">Involved in pyrimidine base degradation. Catalyzes physiologically the reduction of uracil to 5,6-dihydrouracil (DHU) by using NADH as a specific cosubstrate. It also catalyzes the reverse reaction and the reduction of thymine to 5,6-dihydrothymine (DHT).</text>
</comment>
<evidence type="ECO:0000256" key="6">
    <source>
        <dbReference type="ARBA" id="ARBA00032722"/>
    </source>
</evidence>
<dbReference type="PRINTS" id="PR00469">
    <property type="entry name" value="PNDRDTASEII"/>
</dbReference>
<evidence type="ECO:0000256" key="5">
    <source>
        <dbReference type="ARBA" id="ARBA00030119"/>
    </source>
</evidence>
<dbReference type="SUPFAM" id="SSF51971">
    <property type="entry name" value="Nucleotide-binding domain"/>
    <property type="match status" value="1"/>
</dbReference>
<dbReference type="RefSeq" id="WP_244514596.1">
    <property type="nucleotide sequence ID" value="NZ_FMVW01000007.1"/>
</dbReference>
<evidence type="ECO:0000256" key="7">
    <source>
        <dbReference type="ARBA" id="ARBA00047685"/>
    </source>
</evidence>
<dbReference type="EMBL" id="FMVW01000007">
    <property type="protein sequence ID" value="SCZ42553.1"/>
    <property type="molecule type" value="Genomic_DNA"/>
</dbReference>
<sequence>MNQISSGLPAATPVDEPDICAGRLNVEDYLKNFSDLHPPLSPHEALVEADRCYFCFDAPCTEACPTSIDIPLFIRQIQAHNPKGAAETIFEENILGGMCARVCPVETLCEEACVRNLAEDKPVKIGFLQRFATDTMMAAGEHPFARAARSGKRVAIVGAGPAGLSCAHRLAMHGHDVTIFEAREKPGGLNEYGIAAYKTPDGFAQKEVEFLLKIGGITIEAGKALGHELSLDGLKADYDAVFLGLGLAGVNALGAEGEDASGSADAIAWIADLRQTLDLSTLPIGRRVVVIGGGMTAVDAAVQSKLLGAEEVTIAYRRGPDAMKASGFEQELAQTKGVTIRHWAKPKRLIAENGHLTGIELERTRDENGRLLGTGETFVLAADQVFKAIGQTFLPASLDGASEAITLDGGRIQVDEERRTSVAGIWAGGDCILGGEDLTVAAVEDGKVAAESIHRALMG</sequence>
<feature type="domain" description="4Fe-4S ferredoxin-type" evidence="12">
    <location>
        <begin position="43"/>
        <end position="73"/>
    </location>
</feature>
<organism evidence="13 14">
    <name type="scientific">Afifella marina DSM 2698</name>
    <dbReference type="NCBI Taxonomy" id="1120955"/>
    <lineage>
        <taxon>Bacteria</taxon>
        <taxon>Pseudomonadati</taxon>
        <taxon>Pseudomonadota</taxon>
        <taxon>Alphaproteobacteria</taxon>
        <taxon>Hyphomicrobiales</taxon>
        <taxon>Afifellaceae</taxon>
        <taxon>Afifella</taxon>
    </lineage>
</organism>
<reference evidence="13 14" key="1">
    <citation type="submission" date="2016-10" db="EMBL/GenBank/DDBJ databases">
        <authorList>
            <person name="de Groot N.N."/>
        </authorList>
    </citation>
    <scope>NUCLEOTIDE SEQUENCE [LARGE SCALE GENOMIC DNA]</scope>
    <source>
        <strain evidence="13 14">DSM 2698</strain>
    </source>
</reference>
<dbReference type="PANTHER" id="PTHR43073:SF2">
    <property type="entry name" value="DIHYDROPYRIMIDINE DEHYDROGENASE [NADP(+)]"/>
    <property type="match status" value="1"/>
</dbReference>
<dbReference type="Pfam" id="PF07992">
    <property type="entry name" value="Pyr_redox_2"/>
    <property type="match status" value="1"/>
</dbReference>
<evidence type="ECO:0000256" key="10">
    <source>
        <dbReference type="ARBA" id="ARBA00049714"/>
    </source>
</evidence>
<accession>A0A1G5NZ28</accession>
<dbReference type="Pfam" id="PF14691">
    <property type="entry name" value="Fer4_20"/>
    <property type="match status" value="1"/>
</dbReference>
<evidence type="ECO:0000313" key="14">
    <source>
        <dbReference type="Proteomes" id="UP000199347"/>
    </source>
</evidence>
<dbReference type="PROSITE" id="PS51379">
    <property type="entry name" value="4FE4S_FER_2"/>
    <property type="match status" value="1"/>
</dbReference>
<name>A0A1G5NZ28_AFIMA</name>
<dbReference type="Gene3D" id="3.50.50.60">
    <property type="entry name" value="FAD/NAD(P)-binding domain"/>
    <property type="match status" value="2"/>
</dbReference>
<dbReference type="Proteomes" id="UP000199347">
    <property type="component" value="Unassembled WGS sequence"/>
</dbReference>
<dbReference type="InterPro" id="IPR017896">
    <property type="entry name" value="4Fe4S_Fe-S-bd"/>
</dbReference>
<comment type="cofactor">
    <cofactor evidence="1">
        <name>FMN</name>
        <dbReference type="ChEBI" id="CHEBI:58210"/>
    </cofactor>
</comment>
<evidence type="ECO:0000256" key="1">
    <source>
        <dbReference type="ARBA" id="ARBA00001917"/>
    </source>
</evidence>
<dbReference type="GO" id="GO:0004159">
    <property type="term" value="F:dihydropyrimidine dehydrogenase (NAD+) activity"/>
    <property type="evidence" value="ECO:0007669"/>
    <property type="project" value="UniProtKB-EC"/>
</dbReference>
<keyword evidence="4" id="KW-0560">Oxidoreductase</keyword>
<keyword evidence="3" id="KW-0288">FMN</keyword>
<gene>
    <name evidence="13" type="ORF">SAMN03080610_02939</name>
</gene>
<evidence type="ECO:0000259" key="12">
    <source>
        <dbReference type="PROSITE" id="PS51379"/>
    </source>
</evidence>
<proteinExistence type="predicted"/>
<comment type="catalytic activity">
    <reaction evidence="8">
        <text>5,6-dihydrouracil + NAD(+) = uracil + NADH + H(+)</text>
        <dbReference type="Rhea" id="RHEA:20189"/>
        <dbReference type="ChEBI" id="CHEBI:15378"/>
        <dbReference type="ChEBI" id="CHEBI:15901"/>
        <dbReference type="ChEBI" id="CHEBI:17568"/>
        <dbReference type="ChEBI" id="CHEBI:57540"/>
        <dbReference type="ChEBI" id="CHEBI:57945"/>
        <dbReference type="EC" id="1.3.1.1"/>
    </reaction>
</comment>
<dbReference type="InterPro" id="IPR028261">
    <property type="entry name" value="DPD_II"/>
</dbReference>
<evidence type="ECO:0000256" key="3">
    <source>
        <dbReference type="ARBA" id="ARBA00022643"/>
    </source>
</evidence>
<comment type="subunit">
    <text evidence="10">Heterotetramer of 2 PreA and 2 PreT subunits.</text>
</comment>
<evidence type="ECO:0000256" key="9">
    <source>
        <dbReference type="ARBA" id="ARBA00049578"/>
    </source>
</evidence>
<evidence type="ECO:0000256" key="2">
    <source>
        <dbReference type="ARBA" id="ARBA00022630"/>
    </source>
</evidence>
<dbReference type="PRINTS" id="PR00368">
    <property type="entry name" value="FADPNR"/>
</dbReference>
<dbReference type="Gene3D" id="1.10.1060.10">
    <property type="entry name" value="Alpha-helical ferredoxin"/>
    <property type="match status" value="1"/>
</dbReference>
<evidence type="ECO:0000313" key="13">
    <source>
        <dbReference type="EMBL" id="SCZ42553.1"/>
    </source>
</evidence>
<dbReference type="AlphaFoldDB" id="A0A1G5NZ28"/>
<dbReference type="EC" id="1.3.1.1" evidence="11"/>
<evidence type="ECO:0000256" key="4">
    <source>
        <dbReference type="ARBA" id="ARBA00023002"/>
    </source>
</evidence>
<evidence type="ECO:0000256" key="11">
    <source>
        <dbReference type="ARBA" id="ARBA00049728"/>
    </source>
</evidence>
<keyword evidence="2" id="KW-0285">Flavoprotein</keyword>
<evidence type="ECO:0000256" key="8">
    <source>
        <dbReference type="ARBA" id="ARBA00048792"/>
    </source>
</evidence>